<feature type="non-terminal residue" evidence="7">
    <location>
        <position position="1"/>
    </location>
</feature>
<evidence type="ECO:0000256" key="3">
    <source>
        <dbReference type="ARBA" id="ARBA00022679"/>
    </source>
</evidence>
<keyword evidence="8" id="KW-1185">Reference proteome</keyword>
<evidence type="ECO:0000256" key="2">
    <source>
        <dbReference type="ARBA" id="ARBA00022603"/>
    </source>
</evidence>
<dbReference type="EC" id="2.1.1.72" evidence="1"/>
<keyword evidence="2" id="KW-0489">Methyltransferase</keyword>
<dbReference type="AlphaFoldDB" id="A0A1U7H9F2"/>
<comment type="caution">
    <text evidence="7">The sequence shown here is derived from an EMBL/GenBank/DDBJ whole genome shotgun (WGS) entry which is preliminary data.</text>
</comment>
<dbReference type="InterPro" id="IPR011639">
    <property type="entry name" value="MethylTrfase_TaqI-like_dom"/>
</dbReference>
<dbReference type="InterPro" id="IPR050953">
    <property type="entry name" value="N4_N6_ade-DNA_methylase"/>
</dbReference>
<proteinExistence type="predicted"/>
<keyword evidence="4" id="KW-0949">S-adenosyl-L-methionine</keyword>
<organism evidence="7 8">
    <name type="scientific">Hydrococcus rivularis NIES-593</name>
    <dbReference type="NCBI Taxonomy" id="1921803"/>
    <lineage>
        <taxon>Bacteria</taxon>
        <taxon>Bacillati</taxon>
        <taxon>Cyanobacteriota</taxon>
        <taxon>Cyanophyceae</taxon>
        <taxon>Pleurocapsales</taxon>
        <taxon>Hydrococcaceae</taxon>
        <taxon>Hydrococcus</taxon>
    </lineage>
</organism>
<protein>
    <recommendedName>
        <fullName evidence="1">site-specific DNA-methyltransferase (adenine-specific)</fullName>
        <ecNumber evidence="1">2.1.1.72</ecNumber>
    </recommendedName>
</protein>
<keyword evidence="7" id="KW-0067">ATP-binding</keyword>
<dbReference type="SUPFAM" id="SSF53335">
    <property type="entry name" value="S-adenosyl-L-methionine-dependent methyltransferases"/>
    <property type="match status" value="1"/>
</dbReference>
<comment type="catalytic activity">
    <reaction evidence="5">
        <text>a 2'-deoxyadenosine in DNA + S-adenosyl-L-methionine = an N(6)-methyl-2'-deoxyadenosine in DNA + S-adenosyl-L-homocysteine + H(+)</text>
        <dbReference type="Rhea" id="RHEA:15197"/>
        <dbReference type="Rhea" id="RHEA-COMP:12418"/>
        <dbReference type="Rhea" id="RHEA-COMP:12419"/>
        <dbReference type="ChEBI" id="CHEBI:15378"/>
        <dbReference type="ChEBI" id="CHEBI:57856"/>
        <dbReference type="ChEBI" id="CHEBI:59789"/>
        <dbReference type="ChEBI" id="CHEBI:90615"/>
        <dbReference type="ChEBI" id="CHEBI:90616"/>
        <dbReference type="EC" id="2.1.1.72"/>
    </reaction>
</comment>
<name>A0A1U7H9F2_9CYAN</name>
<dbReference type="GO" id="GO:0009007">
    <property type="term" value="F:site-specific DNA-methyltransferase (adenine-specific) activity"/>
    <property type="evidence" value="ECO:0007669"/>
    <property type="project" value="UniProtKB-EC"/>
</dbReference>
<dbReference type="PANTHER" id="PTHR33841:SF1">
    <property type="entry name" value="DNA METHYLTRANSFERASE A"/>
    <property type="match status" value="1"/>
</dbReference>
<dbReference type="RefSeq" id="WP_217651977.1">
    <property type="nucleotide sequence ID" value="NZ_MRCB01000033.1"/>
</dbReference>
<dbReference type="GO" id="GO:0005524">
    <property type="term" value="F:ATP binding"/>
    <property type="evidence" value="ECO:0007669"/>
    <property type="project" value="UniProtKB-KW"/>
</dbReference>
<gene>
    <name evidence="7" type="ORF">NIES593_19525</name>
</gene>
<evidence type="ECO:0000313" key="8">
    <source>
        <dbReference type="Proteomes" id="UP000186868"/>
    </source>
</evidence>
<dbReference type="InterPro" id="IPR029063">
    <property type="entry name" value="SAM-dependent_MTases_sf"/>
</dbReference>
<dbReference type="Gene3D" id="3.40.50.150">
    <property type="entry name" value="Vaccinia Virus protein VP39"/>
    <property type="match status" value="1"/>
</dbReference>
<dbReference type="STRING" id="1921803.NIES593_19525"/>
<evidence type="ECO:0000259" key="6">
    <source>
        <dbReference type="Pfam" id="PF07669"/>
    </source>
</evidence>
<evidence type="ECO:0000256" key="4">
    <source>
        <dbReference type="ARBA" id="ARBA00022691"/>
    </source>
</evidence>
<evidence type="ECO:0000256" key="1">
    <source>
        <dbReference type="ARBA" id="ARBA00011900"/>
    </source>
</evidence>
<dbReference type="GO" id="GO:0032259">
    <property type="term" value="P:methylation"/>
    <property type="evidence" value="ECO:0007669"/>
    <property type="project" value="UniProtKB-KW"/>
</dbReference>
<feature type="domain" description="Type II methyltransferase M.TaqI-like" evidence="6">
    <location>
        <begin position="69"/>
        <end position="142"/>
    </location>
</feature>
<dbReference type="Pfam" id="PF07669">
    <property type="entry name" value="Eco57I"/>
    <property type="match status" value="1"/>
</dbReference>
<sequence length="501" mass="57723">LTPFKTRLRACCQFSDESNELVRKSKMDIKEFEKAQKKLLEDPEIAQAWCEYQSQFSYVSAYFRRAEQYKNQISIVNGKKAGTDINLYKLFLEQCFNLLREGGRCGIILPTGIYTDLGAKQLREMLFMQCKLDNLFGISNERFIFEGVDHRFKFCLIDFEKGKSTESFHSAFRIDPREAVRPDELATFLHDQTQQLEIPVSLVRQLSPDSLSVMEFKQAIDITIAKKMLQFPLLGEKIEGKWNLKLTCEFHMTNDSYLFKTEPAPGRLPLYEGKMIHQFTHQFAEPRYWVDEQEGRKAVLGKNGVDQGQKLDYQGYRFTYRSVAASTNERTLISSIIPNNVFFGHSMNACVLNDGNNFLINNQEILFLTACLNSYVFDYALRQRVSQNLTMFYIYQLPVPRLQEGDQWFREIVERAAKLICTTPEFDDLAKEVGLGSHKNGVTNEIERGRLRAELDGIIAHLYGLTEAEFAHILSTFPLVPDATKQAALQAYRDVERGVIP</sequence>
<reference evidence="7 8" key="1">
    <citation type="submission" date="2016-11" db="EMBL/GenBank/DDBJ databases">
        <title>Draft Genome Sequences of Nine Cyanobacterial Strains from Diverse Habitats.</title>
        <authorList>
            <person name="Zhu T."/>
            <person name="Hou S."/>
            <person name="Lu X."/>
            <person name="Hess W.R."/>
        </authorList>
    </citation>
    <scope>NUCLEOTIDE SEQUENCE [LARGE SCALE GENOMIC DNA]</scope>
    <source>
        <strain evidence="7 8">NIES-593</strain>
    </source>
</reference>
<keyword evidence="7" id="KW-0547">Nucleotide-binding</keyword>
<dbReference type="EMBL" id="MRCB01000033">
    <property type="protein sequence ID" value="OKH20227.1"/>
    <property type="molecule type" value="Genomic_DNA"/>
</dbReference>
<dbReference type="Proteomes" id="UP000186868">
    <property type="component" value="Unassembled WGS sequence"/>
</dbReference>
<accession>A0A1U7H9F2</accession>
<dbReference type="PANTHER" id="PTHR33841">
    <property type="entry name" value="DNA METHYLTRANSFERASE YEEA-RELATED"/>
    <property type="match status" value="1"/>
</dbReference>
<keyword evidence="3" id="KW-0808">Transferase</keyword>
<evidence type="ECO:0000256" key="5">
    <source>
        <dbReference type="ARBA" id="ARBA00047942"/>
    </source>
</evidence>
<evidence type="ECO:0000313" key="7">
    <source>
        <dbReference type="EMBL" id="OKH20227.1"/>
    </source>
</evidence>
<dbReference type="GO" id="GO:0006304">
    <property type="term" value="P:DNA modification"/>
    <property type="evidence" value="ECO:0007669"/>
    <property type="project" value="InterPro"/>
</dbReference>